<protein>
    <recommendedName>
        <fullName evidence="1">Protein kinase domain-containing protein</fullName>
    </recommendedName>
</protein>
<dbReference type="PROSITE" id="PS50011">
    <property type="entry name" value="PROTEIN_KINASE_DOM"/>
    <property type="match status" value="1"/>
</dbReference>
<dbReference type="AlphaFoldDB" id="A0A9P6BX80"/>
<dbReference type="InterPro" id="IPR000719">
    <property type="entry name" value="Prot_kinase_dom"/>
</dbReference>
<sequence length="479" mass="54162">MDKTQDPEEGLARGRKLVCNEVVQSIFPGPVPGDHLSIIIDAGILSQRAPAKFQKIQESNKLHFGCARPPEREPPLPVALLHPVFGTFADDCKNAELNAGDHEFAMLLRRDMCNFYIDEGVRRHRLCTHLNKFGLEIAPGDIGSLKESTDGHIIEGTHPLCIQVIKNELTTGSAEPSFQALLYYQSFIEQFQLDKNSSTCHPCFIIYILGPYLGFAGATLTDRANLQVFSLAPLNFHSRDDEKFESLARHWVALKRAVETLSGYYRELDGQTLQHVTDAGPYFPYPASFKNIRDNTVTSLTYKGNLRGRDLIFEGSINEGRKPVCIKFVRRYGDDVHRWCAGKGIAPDLLGFEKLPGGWYLVVMEPLEKPWELFWDLNLYVGFPPSGELEKQLRAALVEMHQNNMVHGDIRDMNIMVDLAGSPQFRILDFDWAGKVEEVKYPKFMNTRQVKRPQGVEDGKVILPEHDIAMVDNMFDQLA</sequence>
<reference evidence="2" key="1">
    <citation type="submission" date="2020-11" db="EMBL/GenBank/DDBJ databases">
        <authorList>
            <consortium name="DOE Joint Genome Institute"/>
            <person name="Ahrendt S."/>
            <person name="Riley R."/>
            <person name="Andreopoulos W."/>
            <person name="Labutti K."/>
            <person name="Pangilinan J."/>
            <person name="Ruiz-Duenas F.J."/>
            <person name="Barrasa J.M."/>
            <person name="Sanchez-Garcia M."/>
            <person name="Camarero S."/>
            <person name="Miyauchi S."/>
            <person name="Serrano A."/>
            <person name="Linde D."/>
            <person name="Babiker R."/>
            <person name="Drula E."/>
            <person name="Ayuso-Fernandez I."/>
            <person name="Pacheco R."/>
            <person name="Padilla G."/>
            <person name="Ferreira P."/>
            <person name="Barriuso J."/>
            <person name="Kellner H."/>
            <person name="Castanera R."/>
            <person name="Alfaro M."/>
            <person name="Ramirez L."/>
            <person name="Pisabarro A.G."/>
            <person name="Kuo A."/>
            <person name="Tritt A."/>
            <person name="Lipzen A."/>
            <person name="He G."/>
            <person name="Yan M."/>
            <person name="Ng V."/>
            <person name="Cullen D."/>
            <person name="Martin F."/>
            <person name="Rosso M.-N."/>
            <person name="Henrissat B."/>
            <person name="Hibbett D."/>
            <person name="Martinez A.T."/>
            <person name="Grigoriev I.V."/>
        </authorList>
    </citation>
    <scope>NUCLEOTIDE SEQUENCE</scope>
    <source>
        <strain evidence="2">MF-IS2</strain>
    </source>
</reference>
<comment type="caution">
    <text evidence="2">The sequence shown here is derived from an EMBL/GenBank/DDBJ whole genome shotgun (WGS) entry which is preliminary data.</text>
</comment>
<keyword evidence="3" id="KW-1185">Reference proteome</keyword>
<accession>A0A9P6BX80</accession>
<dbReference type="OrthoDB" id="3261131at2759"/>
<dbReference type="InterPro" id="IPR011009">
    <property type="entry name" value="Kinase-like_dom_sf"/>
</dbReference>
<dbReference type="EMBL" id="MU151572">
    <property type="protein sequence ID" value="KAF9442762.1"/>
    <property type="molecule type" value="Genomic_DNA"/>
</dbReference>
<dbReference type="GO" id="GO:0005524">
    <property type="term" value="F:ATP binding"/>
    <property type="evidence" value="ECO:0007669"/>
    <property type="project" value="InterPro"/>
</dbReference>
<feature type="domain" description="Protein kinase" evidence="1">
    <location>
        <begin position="254"/>
        <end position="479"/>
    </location>
</feature>
<name>A0A9P6BX80_9AGAR</name>
<dbReference type="SUPFAM" id="SSF56112">
    <property type="entry name" value="Protein kinase-like (PK-like)"/>
    <property type="match status" value="1"/>
</dbReference>
<dbReference type="Gene3D" id="1.10.510.10">
    <property type="entry name" value="Transferase(Phosphotransferase) domain 1"/>
    <property type="match status" value="1"/>
</dbReference>
<evidence type="ECO:0000259" key="1">
    <source>
        <dbReference type="PROSITE" id="PS50011"/>
    </source>
</evidence>
<evidence type="ECO:0000313" key="3">
    <source>
        <dbReference type="Proteomes" id="UP000807342"/>
    </source>
</evidence>
<gene>
    <name evidence="2" type="ORF">P691DRAFT_798029</name>
</gene>
<proteinExistence type="predicted"/>
<organism evidence="2 3">
    <name type="scientific">Macrolepiota fuliginosa MF-IS2</name>
    <dbReference type="NCBI Taxonomy" id="1400762"/>
    <lineage>
        <taxon>Eukaryota</taxon>
        <taxon>Fungi</taxon>
        <taxon>Dikarya</taxon>
        <taxon>Basidiomycota</taxon>
        <taxon>Agaricomycotina</taxon>
        <taxon>Agaricomycetes</taxon>
        <taxon>Agaricomycetidae</taxon>
        <taxon>Agaricales</taxon>
        <taxon>Agaricineae</taxon>
        <taxon>Agaricaceae</taxon>
        <taxon>Macrolepiota</taxon>
    </lineage>
</organism>
<dbReference type="Proteomes" id="UP000807342">
    <property type="component" value="Unassembled WGS sequence"/>
</dbReference>
<dbReference type="GO" id="GO:0004672">
    <property type="term" value="F:protein kinase activity"/>
    <property type="evidence" value="ECO:0007669"/>
    <property type="project" value="InterPro"/>
</dbReference>
<evidence type="ECO:0000313" key="2">
    <source>
        <dbReference type="EMBL" id="KAF9442762.1"/>
    </source>
</evidence>